<reference evidence="1 2" key="1">
    <citation type="submission" date="2022-12" db="EMBL/GenBank/DDBJ databases">
        <title>Genomic features and morphological characterization of a novel Knufia sp. strain isolated from spacecraft assembly facility.</title>
        <authorList>
            <person name="Teixeira M."/>
            <person name="Chander A.M."/>
            <person name="Stajich J.E."/>
            <person name="Venkateswaran K."/>
        </authorList>
    </citation>
    <scope>NUCLEOTIDE SEQUENCE [LARGE SCALE GENOMIC DNA]</scope>
    <source>
        <strain evidence="1 2">FJI-L2-BK-P2</strain>
    </source>
</reference>
<dbReference type="Proteomes" id="UP001316803">
    <property type="component" value="Unassembled WGS sequence"/>
</dbReference>
<dbReference type="InterPro" id="IPR032675">
    <property type="entry name" value="LRR_dom_sf"/>
</dbReference>
<comment type="caution">
    <text evidence="1">The sequence shown here is derived from an EMBL/GenBank/DDBJ whole genome shotgun (WGS) entry which is preliminary data.</text>
</comment>
<gene>
    <name evidence="1" type="ORF">OHC33_002885</name>
</gene>
<protein>
    <submittedName>
        <fullName evidence="1">Uncharacterized protein</fullName>
    </submittedName>
</protein>
<dbReference type="SUPFAM" id="SSF52047">
    <property type="entry name" value="RNI-like"/>
    <property type="match status" value="1"/>
</dbReference>
<dbReference type="AlphaFoldDB" id="A0AAN8EHZ3"/>
<keyword evidence="2" id="KW-1185">Reference proteome</keyword>
<accession>A0AAN8EHZ3</accession>
<proteinExistence type="predicted"/>
<dbReference type="Gene3D" id="3.80.10.10">
    <property type="entry name" value="Ribonuclease Inhibitor"/>
    <property type="match status" value="1"/>
</dbReference>
<sequence>MTKLLDLPTELLVMIAKLLVRDNRDPPYGIGKQGVYSFAKACRLLYAVTGPVLFDSFELHHDGTSAELQTKYLEPLSQTSQGRPVLWLYLKTFSLFLQNASYPDREDPIFYLRAITRHCNSLGNVLLRSASNLRRLDTPYPMGCDFLNHSWPSLRKLSVISSDLSLGGGHPTEYEPGQCKGLDLSFLPGVLQSPRLKHLRLMTTMFSGQDAVAELKPKTSSLTGLDICTNEMTDGTMLALLRCPKQLDMFRLSSNMWNEYEWLDYFYDDYEPRPGCLPSLTTIYEGLKQHTHTIHSLSINGAAYGMNRAFNSGHHSFRDFFNLIHLETDVTMLLRWQNCRHCFKLPGETSTLHPRELGSLLPASLCELTLWIDVDYRQRHGDGYVYQILLGIVDEQDRLDSLEDLTFYIHYPHCDNCFRRTNDKKIGKQEMEQAKALINGRKMKTKLLGPTDWSRLGI</sequence>
<evidence type="ECO:0000313" key="1">
    <source>
        <dbReference type="EMBL" id="KAK5956309.1"/>
    </source>
</evidence>
<organism evidence="1 2">
    <name type="scientific">Knufia fluminis</name>
    <dbReference type="NCBI Taxonomy" id="191047"/>
    <lineage>
        <taxon>Eukaryota</taxon>
        <taxon>Fungi</taxon>
        <taxon>Dikarya</taxon>
        <taxon>Ascomycota</taxon>
        <taxon>Pezizomycotina</taxon>
        <taxon>Eurotiomycetes</taxon>
        <taxon>Chaetothyriomycetidae</taxon>
        <taxon>Chaetothyriales</taxon>
        <taxon>Trichomeriaceae</taxon>
        <taxon>Knufia</taxon>
    </lineage>
</organism>
<evidence type="ECO:0000313" key="2">
    <source>
        <dbReference type="Proteomes" id="UP001316803"/>
    </source>
</evidence>
<dbReference type="EMBL" id="JAKLMC020000005">
    <property type="protein sequence ID" value="KAK5956309.1"/>
    <property type="molecule type" value="Genomic_DNA"/>
</dbReference>
<name>A0AAN8EHZ3_9EURO</name>